<dbReference type="InterPro" id="IPR018777">
    <property type="entry name" value="Replication_initiator_prot_A"/>
</dbReference>
<evidence type="ECO:0000313" key="1">
    <source>
        <dbReference type="EMBL" id="MDN7527691.1"/>
    </source>
</evidence>
<comment type="caution">
    <text evidence="1">The sequence shown here is derived from an EMBL/GenBank/DDBJ whole genome shotgun (WGS) entry which is preliminary data.</text>
</comment>
<dbReference type="Proteomes" id="UP001172217">
    <property type="component" value="Unassembled WGS sequence"/>
</dbReference>
<proteinExistence type="predicted"/>
<sequence length="307" mass="35377">MAATPVPKGQYKPYTQTELFAANMLEWPVKDDLASMEFPLFSLSKRPDTKVREYVSPSTHKRVKVIPSVLGAATVFDKDLLLYVGSQIIEARQAGLPISRTVKIDTYAFLTGTERDPGGKAYDNMLDMLRRLKGTTIETNIATGGEEETRGFGWIEDYTVTRRTKNGKGVLEVVVIVAEWLYKAFLHYEVLTIDRRYFLLTQSLERRLYELARKHAGDKAIWKCDIEIMRQKSGSIQTLRHFRSDVRDIIRRDALPDYRVALDSSKKPHKIVFYTRDSKALTKELQRIDGFTWFEQLERQGTLQLDD</sequence>
<dbReference type="RefSeq" id="WP_011875715.1">
    <property type="nucleotide sequence ID" value="NZ_JAUJQL010000023.1"/>
</dbReference>
<organism evidence="1 2">
    <name type="scientific">Burkholderia orbicola</name>
    <dbReference type="NCBI Taxonomy" id="2978683"/>
    <lineage>
        <taxon>Bacteria</taxon>
        <taxon>Pseudomonadati</taxon>
        <taxon>Pseudomonadota</taxon>
        <taxon>Betaproteobacteria</taxon>
        <taxon>Burkholderiales</taxon>
        <taxon>Burkholderiaceae</taxon>
        <taxon>Burkholderia</taxon>
        <taxon>Burkholderia cepacia complex</taxon>
    </lineage>
</organism>
<accession>A0ABT8P1I4</accession>
<keyword evidence="2" id="KW-1185">Reference proteome</keyword>
<dbReference type="EMBL" id="JAUJQL010000023">
    <property type="protein sequence ID" value="MDN7527691.1"/>
    <property type="molecule type" value="Genomic_DNA"/>
</dbReference>
<evidence type="ECO:0000313" key="2">
    <source>
        <dbReference type="Proteomes" id="UP001172217"/>
    </source>
</evidence>
<dbReference type="Pfam" id="PF10134">
    <property type="entry name" value="RPA"/>
    <property type="match status" value="1"/>
</dbReference>
<gene>
    <name evidence="1" type="ORF">QZM70_32585</name>
</gene>
<reference evidence="1" key="1">
    <citation type="submission" date="2023-07" db="EMBL/GenBank/DDBJ databases">
        <title>A collection of bacterial strains from the Burkholderia cepacia Research Laboratory and Repository.</title>
        <authorList>
            <person name="Lipuma J."/>
            <person name="Spilker T."/>
            <person name="Caverly L."/>
        </authorList>
    </citation>
    <scope>NUCLEOTIDE SEQUENCE</scope>
    <source>
        <strain evidence="1">AU45194</strain>
    </source>
</reference>
<name>A0ABT8P1I4_9BURK</name>
<protein>
    <submittedName>
        <fullName evidence="1">Replication initiator protein A</fullName>
    </submittedName>
</protein>